<reference evidence="11 12" key="1">
    <citation type="submission" date="2023-07" db="EMBL/GenBank/DDBJ databases">
        <title>Sorghum-associated microbial communities from plants grown in Nebraska, USA.</title>
        <authorList>
            <person name="Schachtman D."/>
        </authorList>
    </citation>
    <scope>NUCLEOTIDE SEQUENCE [LARGE SCALE GENOMIC DNA]</scope>
    <source>
        <strain evidence="11 12">CC146</strain>
    </source>
</reference>
<dbReference type="GO" id="GO:0043138">
    <property type="term" value="F:3'-5' DNA helicase activity"/>
    <property type="evidence" value="ECO:0007669"/>
    <property type="project" value="UniProtKB-EC"/>
</dbReference>
<evidence type="ECO:0000313" key="12">
    <source>
        <dbReference type="Proteomes" id="UP001240164"/>
    </source>
</evidence>
<dbReference type="PANTHER" id="PTHR11070:SF67">
    <property type="entry name" value="DNA 3'-5' HELICASE"/>
    <property type="match status" value="1"/>
</dbReference>
<evidence type="ECO:0000256" key="7">
    <source>
        <dbReference type="ARBA" id="ARBA00034808"/>
    </source>
</evidence>
<evidence type="ECO:0000256" key="1">
    <source>
        <dbReference type="ARBA" id="ARBA00022741"/>
    </source>
</evidence>
<sequence>MKTLNLTQQQIEAIEYSSNLVVLACPGSGKTTVMKEKIRKSVPALLSHQGVIAMTFTKKASAELKKRCKSNGFITKQSFFGTIDSFCLEEVIYPFLSHLWGGHPNKCKIITELSDLQKKIFKQSYMAPTLDNIINDEIGFTTLYRQNFLWIDSLAGLALYILEKCTAAVRYIKAKYKFIFIDEYQDSSRAQHELFMKFIEIGLIGTAVGDVDQSIYQFRGSDPKCIEELKANSLFKFLTIDQNHRSHISIINYASRLLNPSYPTEPCEEIRIFRGVLAGNPTQAAKKISELIKRITSSHESVNYSDIAILAYRTSSLNYIAGGLELDYRLYTDTPLEKIETPEAALIRDILAFRFGKITTMQEIFDLHFAYSNLSKGSLLKIRKILLELKNLELSQVRNKSIEILALSGVESDCHSELEALTSTLGSENYIKNFMPILTNEVQLMTLHKSKGLEFHTVFHIDLDDWSFPYREYTGSWDDPPVYPQYKQDLNLHYVGITRAKEYCLLVQTTKRFNKQGVEKNTQPSDFLTLPHLETLYKNFK</sequence>
<feature type="binding site" evidence="9">
    <location>
        <begin position="24"/>
        <end position="31"/>
    </location>
    <ligand>
        <name>ATP</name>
        <dbReference type="ChEBI" id="CHEBI:30616"/>
    </ligand>
</feature>
<feature type="domain" description="UvrD-like helicase ATP-binding" evidence="10">
    <location>
        <begin position="3"/>
        <end position="247"/>
    </location>
</feature>
<name>A0ABD5AIQ6_ACICA</name>
<gene>
    <name evidence="11" type="ORF">J2771_000569</name>
</gene>
<evidence type="ECO:0000313" key="11">
    <source>
        <dbReference type="EMBL" id="MDP9802315.1"/>
    </source>
</evidence>
<dbReference type="Gene3D" id="3.40.50.300">
    <property type="entry name" value="P-loop containing nucleotide triphosphate hydrolases"/>
    <property type="match status" value="2"/>
</dbReference>
<dbReference type="CDD" id="cd17932">
    <property type="entry name" value="DEXQc_UvrD"/>
    <property type="match status" value="1"/>
</dbReference>
<evidence type="ECO:0000256" key="8">
    <source>
        <dbReference type="ARBA" id="ARBA00048988"/>
    </source>
</evidence>
<evidence type="ECO:0000256" key="3">
    <source>
        <dbReference type="ARBA" id="ARBA00022806"/>
    </source>
</evidence>
<organism evidence="11 12">
    <name type="scientific">Acinetobacter calcoaceticus</name>
    <dbReference type="NCBI Taxonomy" id="471"/>
    <lineage>
        <taxon>Bacteria</taxon>
        <taxon>Pseudomonadati</taxon>
        <taxon>Pseudomonadota</taxon>
        <taxon>Gammaproteobacteria</taxon>
        <taxon>Moraxellales</taxon>
        <taxon>Moraxellaceae</taxon>
        <taxon>Acinetobacter</taxon>
        <taxon>Acinetobacter calcoaceticus/baumannii complex</taxon>
    </lineage>
</organism>
<evidence type="ECO:0000256" key="2">
    <source>
        <dbReference type="ARBA" id="ARBA00022801"/>
    </source>
</evidence>
<comment type="caution">
    <text evidence="11">The sequence shown here is derived from an EMBL/GenBank/DDBJ whole genome shotgun (WGS) entry which is preliminary data.</text>
</comment>
<evidence type="ECO:0000259" key="10">
    <source>
        <dbReference type="PROSITE" id="PS51198"/>
    </source>
</evidence>
<dbReference type="InterPro" id="IPR014016">
    <property type="entry name" value="UvrD-like_ATP-bd"/>
</dbReference>
<comment type="catalytic activity">
    <reaction evidence="6">
        <text>Couples ATP hydrolysis with the unwinding of duplex DNA by translocating in the 3'-5' direction.</text>
        <dbReference type="EC" id="5.6.2.4"/>
    </reaction>
</comment>
<dbReference type="Pfam" id="PF13361">
    <property type="entry name" value="UvrD_C"/>
    <property type="match status" value="1"/>
</dbReference>
<keyword evidence="5" id="KW-0413">Isomerase</keyword>
<protein>
    <recommendedName>
        <fullName evidence="7">DNA 3'-5' helicase</fullName>
        <ecNumber evidence="7">5.6.2.4</ecNumber>
    </recommendedName>
</protein>
<comment type="catalytic activity">
    <reaction evidence="8">
        <text>ATP + H2O = ADP + phosphate + H(+)</text>
        <dbReference type="Rhea" id="RHEA:13065"/>
        <dbReference type="ChEBI" id="CHEBI:15377"/>
        <dbReference type="ChEBI" id="CHEBI:15378"/>
        <dbReference type="ChEBI" id="CHEBI:30616"/>
        <dbReference type="ChEBI" id="CHEBI:43474"/>
        <dbReference type="ChEBI" id="CHEBI:456216"/>
        <dbReference type="EC" id="5.6.2.4"/>
    </reaction>
</comment>
<dbReference type="RefSeq" id="WP_307009645.1">
    <property type="nucleotide sequence ID" value="NZ_JAUSQP010000001.1"/>
</dbReference>
<keyword evidence="3 9" id="KW-0347">Helicase</keyword>
<dbReference type="EC" id="5.6.2.4" evidence="7"/>
<dbReference type="EMBL" id="JAUSQP010000001">
    <property type="protein sequence ID" value="MDP9802315.1"/>
    <property type="molecule type" value="Genomic_DNA"/>
</dbReference>
<dbReference type="InterPro" id="IPR000212">
    <property type="entry name" value="DNA_helicase_UvrD/REP"/>
</dbReference>
<dbReference type="GO" id="GO:0005524">
    <property type="term" value="F:ATP binding"/>
    <property type="evidence" value="ECO:0007669"/>
    <property type="project" value="UniProtKB-UniRule"/>
</dbReference>
<keyword evidence="1 9" id="KW-0547">Nucleotide-binding</keyword>
<evidence type="ECO:0000256" key="5">
    <source>
        <dbReference type="ARBA" id="ARBA00023235"/>
    </source>
</evidence>
<dbReference type="InterPro" id="IPR027417">
    <property type="entry name" value="P-loop_NTPase"/>
</dbReference>
<dbReference type="AlphaFoldDB" id="A0ABD5AIQ6"/>
<dbReference type="Pfam" id="PF00580">
    <property type="entry name" value="UvrD-helicase"/>
    <property type="match status" value="2"/>
</dbReference>
<dbReference type="PANTHER" id="PTHR11070">
    <property type="entry name" value="UVRD / RECB / PCRA DNA HELICASE FAMILY MEMBER"/>
    <property type="match status" value="1"/>
</dbReference>
<dbReference type="InterPro" id="IPR014017">
    <property type="entry name" value="DNA_helicase_UvrD-like_C"/>
</dbReference>
<dbReference type="Proteomes" id="UP001240164">
    <property type="component" value="Unassembled WGS sequence"/>
</dbReference>
<dbReference type="SUPFAM" id="SSF52540">
    <property type="entry name" value="P-loop containing nucleoside triphosphate hydrolases"/>
    <property type="match status" value="1"/>
</dbReference>
<evidence type="ECO:0000256" key="9">
    <source>
        <dbReference type="PROSITE-ProRule" id="PRU00560"/>
    </source>
</evidence>
<dbReference type="PROSITE" id="PS51198">
    <property type="entry name" value="UVRD_HELICASE_ATP_BIND"/>
    <property type="match status" value="1"/>
</dbReference>
<evidence type="ECO:0000256" key="6">
    <source>
        <dbReference type="ARBA" id="ARBA00034617"/>
    </source>
</evidence>
<proteinExistence type="predicted"/>
<dbReference type="GO" id="GO:0016787">
    <property type="term" value="F:hydrolase activity"/>
    <property type="evidence" value="ECO:0007669"/>
    <property type="project" value="UniProtKB-UniRule"/>
</dbReference>
<keyword evidence="2 9" id="KW-0378">Hydrolase</keyword>
<evidence type="ECO:0000256" key="4">
    <source>
        <dbReference type="ARBA" id="ARBA00022840"/>
    </source>
</evidence>
<accession>A0ABD5AIQ6</accession>
<keyword evidence="4 9" id="KW-0067">ATP-binding</keyword>